<evidence type="ECO:0000313" key="2">
    <source>
        <dbReference type="EMBL" id="KAK3279944.1"/>
    </source>
</evidence>
<dbReference type="InterPro" id="IPR009091">
    <property type="entry name" value="RCC1/BLIP-II"/>
</dbReference>
<dbReference type="InterPro" id="IPR000408">
    <property type="entry name" value="Reg_chr_condens"/>
</dbReference>
<gene>
    <name evidence="2" type="ORF">CYMTET_12192</name>
</gene>
<evidence type="ECO:0000256" key="1">
    <source>
        <dbReference type="PROSITE-ProRule" id="PRU00235"/>
    </source>
</evidence>
<evidence type="ECO:0000313" key="3">
    <source>
        <dbReference type="Proteomes" id="UP001190700"/>
    </source>
</evidence>
<feature type="repeat" description="RCC1" evidence="1">
    <location>
        <begin position="80"/>
        <end position="144"/>
    </location>
</feature>
<organism evidence="2 3">
    <name type="scientific">Cymbomonas tetramitiformis</name>
    <dbReference type="NCBI Taxonomy" id="36881"/>
    <lineage>
        <taxon>Eukaryota</taxon>
        <taxon>Viridiplantae</taxon>
        <taxon>Chlorophyta</taxon>
        <taxon>Pyramimonadophyceae</taxon>
        <taxon>Pyramimonadales</taxon>
        <taxon>Pyramimonadaceae</taxon>
        <taxon>Cymbomonas</taxon>
    </lineage>
</organism>
<dbReference type="PANTHER" id="PTHR45982">
    <property type="entry name" value="REGULATOR OF CHROMOSOME CONDENSATION"/>
    <property type="match status" value="1"/>
</dbReference>
<proteinExistence type="predicted"/>
<feature type="non-terminal residue" evidence="2">
    <location>
        <position position="165"/>
    </location>
</feature>
<name>A0AAE0GKJ9_9CHLO</name>
<keyword evidence="3" id="KW-1185">Reference proteome</keyword>
<dbReference type="Gene3D" id="2.130.10.30">
    <property type="entry name" value="Regulator of chromosome condensation 1/beta-lactamase-inhibitor protein II"/>
    <property type="match status" value="1"/>
</dbReference>
<dbReference type="SUPFAM" id="SSF50985">
    <property type="entry name" value="RCC1/BLIP-II"/>
    <property type="match status" value="1"/>
</dbReference>
<dbReference type="GO" id="GO:0005085">
    <property type="term" value="F:guanyl-nucleotide exchange factor activity"/>
    <property type="evidence" value="ECO:0007669"/>
    <property type="project" value="TreeGrafter"/>
</dbReference>
<comment type="caution">
    <text evidence="2">The sequence shown here is derived from an EMBL/GenBank/DDBJ whole genome shotgun (WGS) entry which is preliminary data.</text>
</comment>
<accession>A0AAE0GKJ9</accession>
<dbReference type="GO" id="GO:0005737">
    <property type="term" value="C:cytoplasm"/>
    <property type="evidence" value="ECO:0007669"/>
    <property type="project" value="TreeGrafter"/>
</dbReference>
<dbReference type="PROSITE" id="PS50012">
    <property type="entry name" value="RCC1_3"/>
    <property type="match status" value="1"/>
</dbReference>
<dbReference type="PANTHER" id="PTHR45982:SF1">
    <property type="entry name" value="REGULATOR OF CHROMOSOME CONDENSATION"/>
    <property type="match status" value="1"/>
</dbReference>
<protein>
    <submittedName>
        <fullName evidence="2">Uncharacterized protein</fullName>
    </submittedName>
</protein>
<sequence>MSCEHTPKTLQVSAGGEHSLVLLASGHVKSFGACGLGWSRLCSDDSVLSGLYKCKSAGLEKKAVQIAAGAYHNVAVTEGGQVLTWGCGVFTDGNSDGAIPALGMPRSTTVENTEPRALPAHPVLSAGVRTAAAGGYHTVLLTRDSPARVLTFGAAQLGQLGRQPQ</sequence>
<dbReference type="PROSITE" id="PS00626">
    <property type="entry name" value="RCC1_2"/>
    <property type="match status" value="1"/>
</dbReference>
<dbReference type="AlphaFoldDB" id="A0AAE0GKJ9"/>
<dbReference type="EMBL" id="LGRX02004599">
    <property type="protein sequence ID" value="KAK3279944.1"/>
    <property type="molecule type" value="Genomic_DNA"/>
</dbReference>
<dbReference type="Proteomes" id="UP001190700">
    <property type="component" value="Unassembled WGS sequence"/>
</dbReference>
<dbReference type="Pfam" id="PF13540">
    <property type="entry name" value="RCC1_2"/>
    <property type="match status" value="2"/>
</dbReference>
<reference evidence="2 3" key="1">
    <citation type="journal article" date="2015" name="Genome Biol. Evol.">
        <title>Comparative Genomics of a Bacterivorous Green Alga Reveals Evolutionary Causalities and Consequences of Phago-Mixotrophic Mode of Nutrition.</title>
        <authorList>
            <person name="Burns J.A."/>
            <person name="Paasch A."/>
            <person name="Narechania A."/>
            <person name="Kim E."/>
        </authorList>
    </citation>
    <scope>NUCLEOTIDE SEQUENCE [LARGE SCALE GENOMIC DNA]</scope>
    <source>
        <strain evidence="2 3">PLY_AMNH</strain>
    </source>
</reference>
<dbReference type="InterPro" id="IPR051553">
    <property type="entry name" value="Ran_GTPase-activating"/>
</dbReference>